<protein>
    <recommendedName>
        <fullName evidence="3">HTH tetR-type domain-containing protein</fullName>
    </recommendedName>
</protein>
<evidence type="ECO:0000313" key="5">
    <source>
        <dbReference type="Proteomes" id="UP000196878"/>
    </source>
</evidence>
<gene>
    <name evidence="4" type="ORF">CDV49_11990</name>
</gene>
<dbReference type="AlphaFoldDB" id="A0A212AAI4"/>
<keyword evidence="5" id="KW-1185">Reference proteome</keyword>
<evidence type="ECO:0000313" key="4">
    <source>
        <dbReference type="EMBL" id="OWJ77168.1"/>
    </source>
</evidence>
<dbReference type="GO" id="GO:0000976">
    <property type="term" value="F:transcription cis-regulatory region binding"/>
    <property type="evidence" value="ECO:0007669"/>
    <property type="project" value="TreeGrafter"/>
</dbReference>
<dbReference type="InterPro" id="IPR050109">
    <property type="entry name" value="HTH-type_TetR-like_transc_reg"/>
</dbReference>
<dbReference type="SUPFAM" id="SSF46689">
    <property type="entry name" value="Homeodomain-like"/>
    <property type="match status" value="1"/>
</dbReference>
<organism evidence="4 5">
    <name type="scientific">Haematobacter genomosp. 1</name>
    <dbReference type="NCBI Taxonomy" id="366618"/>
    <lineage>
        <taxon>Bacteria</taxon>
        <taxon>Pseudomonadati</taxon>
        <taxon>Pseudomonadota</taxon>
        <taxon>Alphaproteobacteria</taxon>
        <taxon>Rhodobacterales</taxon>
        <taxon>Paracoccaceae</taxon>
        <taxon>Haematobacter</taxon>
    </lineage>
</organism>
<dbReference type="Pfam" id="PF00440">
    <property type="entry name" value="TetR_N"/>
    <property type="match status" value="1"/>
</dbReference>
<name>A0A212AAI4_9RHOB</name>
<dbReference type="PRINTS" id="PR00455">
    <property type="entry name" value="HTHTETR"/>
</dbReference>
<feature type="domain" description="HTH tetR-type" evidence="3">
    <location>
        <begin position="92"/>
        <end position="152"/>
    </location>
</feature>
<dbReference type="InterPro" id="IPR009057">
    <property type="entry name" value="Homeodomain-like_sf"/>
</dbReference>
<keyword evidence="1 2" id="KW-0238">DNA-binding</keyword>
<sequence>MICSIRLNWPPVRSRPALIQVGRPRNRRSSTFEGLFAAVGTGMVMARSSLDNCLGMGQFIGIRFPRNSVIVNMEDRASRRAYRMTERAKTQDETRERIIAATMQLHDEQGVAATSFVDAAKRAGIGAATVYRHFPTLGSLVTACGAHVWQEMAPPIPEQAPGIFLGLDGLEDRLQRLVDELDGFYRRGALRLSKANADRHLIPELDQFLQAVDTGVAALVREALKDETLSDTALQLVFSLTDFPVWVSMQRIECDEAERRRLVTRLIRCAINLAQ</sequence>
<reference evidence="4 5" key="1">
    <citation type="submission" date="2016-12" db="EMBL/GenBank/DDBJ databases">
        <title>Comparison of Traditional DNA-DNA Hybridization with In Silico Genomic Analysis.</title>
        <authorList>
            <person name="Nicholson A.C."/>
            <person name="Humrighouse B.W."/>
            <person name="Graziano J."/>
            <person name="Lasker B."/>
            <person name="Whitney A.M."/>
            <person name="Mcquiston J.R."/>
        </authorList>
    </citation>
    <scope>NUCLEOTIDE SEQUENCE [LARGE SCALE GENOMIC DNA]</scope>
    <source>
        <strain evidence="4 5">H2240</strain>
    </source>
</reference>
<dbReference type="OrthoDB" id="8535430at2"/>
<dbReference type="InterPro" id="IPR001647">
    <property type="entry name" value="HTH_TetR"/>
</dbReference>
<comment type="caution">
    <text evidence="4">The sequence shown here is derived from an EMBL/GenBank/DDBJ whole genome shotgun (WGS) entry which is preliminary data.</text>
</comment>
<evidence type="ECO:0000256" key="2">
    <source>
        <dbReference type="PROSITE-ProRule" id="PRU00335"/>
    </source>
</evidence>
<dbReference type="Gene3D" id="1.10.357.10">
    <property type="entry name" value="Tetracycline Repressor, domain 2"/>
    <property type="match status" value="1"/>
</dbReference>
<evidence type="ECO:0000259" key="3">
    <source>
        <dbReference type="PROSITE" id="PS50977"/>
    </source>
</evidence>
<accession>A0A212AAI4</accession>
<proteinExistence type="predicted"/>
<dbReference type="PANTHER" id="PTHR30055">
    <property type="entry name" value="HTH-TYPE TRANSCRIPTIONAL REGULATOR RUTR"/>
    <property type="match status" value="1"/>
</dbReference>
<evidence type="ECO:0000256" key="1">
    <source>
        <dbReference type="ARBA" id="ARBA00023125"/>
    </source>
</evidence>
<dbReference type="Proteomes" id="UP000196878">
    <property type="component" value="Unassembled WGS sequence"/>
</dbReference>
<feature type="DNA-binding region" description="H-T-H motif" evidence="2">
    <location>
        <begin position="115"/>
        <end position="134"/>
    </location>
</feature>
<dbReference type="PANTHER" id="PTHR30055:SF223">
    <property type="entry name" value="HTH-TYPE TRANSCRIPTIONAL REGULATOR UIDR"/>
    <property type="match status" value="1"/>
</dbReference>
<dbReference type="GO" id="GO:0003700">
    <property type="term" value="F:DNA-binding transcription factor activity"/>
    <property type="evidence" value="ECO:0007669"/>
    <property type="project" value="TreeGrafter"/>
</dbReference>
<dbReference type="PROSITE" id="PS50977">
    <property type="entry name" value="HTH_TETR_2"/>
    <property type="match status" value="1"/>
</dbReference>
<dbReference type="EMBL" id="NIPW01000023">
    <property type="protein sequence ID" value="OWJ77168.1"/>
    <property type="molecule type" value="Genomic_DNA"/>
</dbReference>